<proteinExistence type="predicted"/>
<dbReference type="Proteomes" id="UP000192739">
    <property type="component" value="Unassembled WGS sequence"/>
</dbReference>
<evidence type="ECO:0000313" key="1">
    <source>
        <dbReference type="EMBL" id="ORB09883.1"/>
    </source>
</evidence>
<protein>
    <recommendedName>
        <fullName evidence="3">Isoniazid-inducible protein iniC</fullName>
    </recommendedName>
</protein>
<dbReference type="RefSeq" id="WP_069421458.1">
    <property type="nucleotide sequence ID" value="NZ_CBCRZH010000029.1"/>
</dbReference>
<comment type="caution">
    <text evidence="1">The sequence shown here is derived from an EMBL/GenBank/DDBJ whole genome shotgun (WGS) entry which is preliminary data.</text>
</comment>
<dbReference type="AlphaFoldDB" id="A0A1E3S7X7"/>
<organism evidence="1 2">
    <name type="scientific">Mycobacterium intermedium</name>
    <dbReference type="NCBI Taxonomy" id="28445"/>
    <lineage>
        <taxon>Bacteria</taxon>
        <taxon>Bacillati</taxon>
        <taxon>Actinomycetota</taxon>
        <taxon>Actinomycetes</taxon>
        <taxon>Mycobacteriales</taxon>
        <taxon>Mycobacteriaceae</taxon>
        <taxon>Mycobacterium</taxon>
        <taxon>Mycobacterium simiae complex</taxon>
    </lineage>
</organism>
<evidence type="ECO:0008006" key="3">
    <source>
        <dbReference type="Google" id="ProtNLM"/>
    </source>
</evidence>
<accession>A0A1E3S7X7</accession>
<reference evidence="1 2" key="1">
    <citation type="submission" date="2017-02" db="EMBL/GenBank/DDBJ databases">
        <title>The new phylogeny of genus Mycobacterium.</title>
        <authorList>
            <person name="Tortoli E."/>
            <person name="Trovato A."/>
            <person name="Cirillo D.M."/>
        </authorList>
    </citation>
    <scope>NUCLEOTIDE SEQUENCE [LARGE SCALE GENOMIC DNA]</scope>
    <source>
        <strain evidence="1 2">DSM 44049</strain>
    </source>
</reference>
<dbReference type="OrthoDB" id="4641839at2"/>
<sequence length="369" mass="39289">MPPSGKHRGNAGRGTRGQPIFSDELARLSARVADPRVRAIAERAGEPVRVAVRGRRGVGCRTAVRALQGWLDGVVVSRGEAEPAGICRRAEMRAEIEVEIEVYVVAEVLKPEDHDALTARPPVLVLLNKADLTGFGCPTGPLGAARARCEQLAERAGLPVAPLIGLLAVAAFDDLDDACWAALRALAAHPDGGACLDRSFAGFLAADLPVATEVRQRLLDSLDVFGIALVVAALRRGAGQAEVRALLRRVSGVDGVTARIRAAGAEVRYRRVLEAVRELEALAVTQPEIGDFLRSDEAVLARMAAAADVVHACGLELGPDEPLGRAVRWQRYSRESVNELHRACGTDISRGALRLWSRKGGGMVSGKAW</sequence>
<dbReference type="EMBL" id="MVHT01000006">
    <property type="protein sequence ID" value="ORB09883.1"/>
    <property type="molecule type" value="Genomic_DNA"/>
</dbReference>
<name>A0A1E3S7X7_MYCIE</name>
<evidence type="ECO:0000313" key="2">
    <source>
        <dbReference type="Proteomes" id="UP000192739"/>
    </source>
</evidence>
<dbReference type="STRING" id="28445.BHQ20_22920"/>
<gene>
    <name evidence="1" type="ORF">BST27_03510</name>
</gene>
<keyword evidence="2" id="KW-1185">Reference proteome</keyword>